<keyword evidence="7 9" id="KW-0704">Schiff base</keyword>
<comment type="similarity">
    <text evidence="9">Belongs to the PanD family.</text>
</comment>
<protein>
    <recommendedName>
        <fullName evidence="9">Aspartate 1-decarboxylase</fullName>
        <ecNumber evidence="9">4.1.1.11</ecNumber>
    </recommendedName>
    <alternativeName>
        <fullName evidence="9">Aspartate alpha-decarboxylase</fullName>
    </alternativeName>
    <component>
        <recommendedName>
            <fullName evidence="9">Aspartate 1-decarboxylase beta chain</fullName>
        </recommendedName>
    </component>
    <component>
        <recommendedName>
            <fullName evidence="9">Aspartate 1-decarboxylase alpha chain</fullName>
        </recommendedName>
    </component>
</protein>
<comment type="subunit">
    <text evidence="9">Heterooctamer of four alpha and four beta subunits.</text>
</comment>
<proteinExistence type="inferred from homology"/>
<dbReference type="InterPro" id="IPR009010">
    <property type="entry name" value="Asp_de-COase-like_dom_sf"/>
</dbReference>
<dbReference type="GO" id="GO:0015940">
    <property type="term" value="P:pantothenate biosynthetic process"/>
    <property type="evidence" value="ECO:0007669"/>
    <property type="project" value="UniProtKB-UniRule"/>
</dbReference>
<feature type="chain" id="PRO_5043070568" description="Aspartate 1-decarboxylase beta chain" evidence="9 13">
    <location>
        <begin position="1"/>
        <end position="24"/>
    </location>
</feature>
<dbReference type="GO" id="GO:0006523">
    <property type="term" value="P:alanine biosynthetic process"/>
    <property type="evidence" value="ECO:0007669"/>
    <property type="project" value="InterPro"/>
</dbReference>
<gene>
    <name evidence="9 14" type="primary">panD</name>
    <name evidence="14" type="ORF">DSM112329_03172</name>
</gene>
<dbReference type="PANTHER" id="PTHR21012:SF0">
    <property type="entry name" value="ASPARTATE 1-DECARBOXYLASE"/>
    <property type="match status" value="1"/>
</dbReference>
<evidence type="ECO:0000256" key="2">
    <source>
        <dbReference type="ARBA" id="ARBA00022655"/>
    </source>
</evidence>
<keyword evidence="1 9" id="KW-0963">Cytoplasm</keyword>
<dbReference type="Pfam" id="PF02261">
    <property type="entry name" value="Asp_decarbox"/>
    <property type="match status" value="1"/>
</dbReference>
<evidence type="ECO:0000256" key="5">
    <source>
        <dbReference type="ARBA" id="ARBA00023145"/>
    </source>
</evidence>
<dbReference type="InterPro" id="IPR003190">
    <property type="entry name" value="Asp_decarbox"/>
</dbReference>
<keyword evidence="4 9" id="KW-0068">Autocatalytic cleavage</keyword>
<dbReference type="SUPFAM" id="SSF50692">
    <property type="entry name" value="ADC-like"/>
    <property type="match status" value="1"/>
</dbReference>
<evidence type="ECO:0000256" key="9">
    <source>
        <dbReference type="HAMAP-Rule" id="MF_00446"/>
    </source>
</evidence>
<comment type="cofactor">
    <cofactor evidence="9 10">
        <name>pyruvate</name>
        <dbReference type="ChEBI" id="CHEBI:15361"/>
    </cofactor>
    <text evidence="9 10">Binds 1 pyruvoyl group covalently per subunit.</text>
</comment>
<dbReference type="NCBIfam" id="TIGR00223">
    <property type="entry name" value="panD"/>
    <property type="match status" value="1"/>
</dbReference>
<evidence type="ECO:0000256" key="8">
    <source>
        <dbReference type="ARBA" id="ARBA00023317"/>
    </source>
</evidence>
<dbReference type="GO" id="GO:0004068">
    <property type="term" value="F:aspartate 1-decarboxylase activity"/>
    <property type="evidence" value="ECO:0007669"/>
    <property type="project" value="UniProtKB-UniRule"/>
</dbReference>
<evidence type="ECO:0000256" key="1">
    <source>
        <dbReference type="ARBA" id="ARBA00022490"/>
    </source>
</evidence>
<comment type="pathway">
    <text evidence="9">Cofactor biosynthesis; (R)-pantothenate biosynthesis; beta-alanine from L-aspartate: step 1/1.</text>
</comment>
<name>A0AAU7AXF8_9ACTN</name>
<evidence type="ECO:0000256" key="13">
    <source>
        <dbReference type="PIRSR" id="PIRSR006246-5"/>
    </source>
</evidence>
<accession>A0AAU7AXF8</accession>
<evidence type="ECO:0000256" key="12">
    <source>
        <dbReference type="PIRSR" id="PIRSR006246-3"/>
    </source>
</evidence>
<evidence type="ECO:0000256" key="6">
    <source>
        <dbReference type="ARBA" id="ARBA00023239"/>
    </source>
</evidence>
<organism evidence="14">
    <name type="scientific">Paraconexibacter sp. AEG42_29</name>
    <dbReference type="NCBI Taxonomy" id="2997339"/>
    <lineage>
        <taxon>Bacteria</taxon>
        <taxon>Bacillati</taxon>
        <taxon>Actinomycetota</taxon>
        <taxon>Thermoleophilia</taxon>
        <taxon>Solirubrobacterales</taxon>
        <taxon>Paraconexibacteraceae</taxon>
        <taxon>Paraconexibacter</taxon>
    </lineage>
</organism>
<comment type="catalytic activity">
    <reaction evidence="9">
        <text>L-aspartate + H(+) = beta-alanine + CO2</text>
        <dbReference type="Rhea" id="RHEA:19497"/>
        <dbReference type="ChEBI" id="CHEBI:15378"/>
        <dbReference type="ChEBI" id="CHEBI:16526"/>
        <dbReference type="ChEBI" id="CHEBI:29991"/>
        <dbReference type="ChEBI" id="CHEBI:57966"/>
        <dbReference type="EC" id="4.1.1.11"/>
    </reaction>
</comment>
<comment type="PTM">
    <text evidence="9 12">Is synthesized initially as an inactive proenzyme, which is activated by self-cleavage at a specific serine bond to produce a beta-subunit with a hydroxyl group at its C-terminus and an alpha-subunit with a pyruvoyl group at its N-terminus.</text>
</comment>
<evidence type="ECO:0000256" key="3">
    <source>
        <dbReference type="ARBA" id="ARBA00022793"/>
    </source>
</evidence>
<feature type="binding site" evidence="9 11">
    <location>
        <begin position="73"/>
        <end position="75"/>
    </location>
    <ligand>
        <name>substrate</name>
    </ligand>
</feature>
<dbReference type="EMBL" id="CP114014">
    <property type="protein sequence ID" value="XAY06303.1"/>
    <property type="molecule type" value="Genomic_DNA"/>
</dbReference>
<evidence type="ECO:0000313" key="14">
    <source>
        <dbReference type="EMBL" id="XAY06303.1"/>
    </source>
</evidence>
<feature type="active site" description="Proton donor" evidence="9 10">
    <location>
        <position position="58"/>
    </location>
</feature>
<reference evidence="14" key="1">
    <citation type="submission" date="2022-12" db="EMBL/GenBank/DDBJ databases">
        <title>Paraconexibacter alkalitolerans sp. nov. and Baekduia alba sp. nov., isolated from soil and emended description of the genera Paraconexibacter (Chun et al., 2020) and Baekduia (An et al., 2020).</title>
        <authorList>
            <person name="Vieira S."/>
            <person name="Huber K.J."/>
            <person name="Geppert A."/>
            <person name="Wolf J."/>
            <person name="Neumann-Schaal M."/>
            <person name="Muesken M."/>
            <person name="Overmann J."/>
        </authorList>
    </citation>
    <scope>NUCLEOTIDE SEQUENCE</scope>
    <source>
        <strain evidence="14">AEG42_29</strain>
    </source>
</reference>
<keyword evidence="3 9" id="KW-0210">Decarboxylase</keyword>
<keyword evidence="6 9" id="KW-0456">Lyase</keyword>
<dbReference type="KEGG" id="parq:DSM112329_03172"/>
<dbReference type="Gene3D" id="2.40.40.20">
    <property type="match status" value="1"/>
</dbReference>
<evidence type="ECO:0000256" key="11">
    <source>
        <dbReference type="PIRSR" id="PIRSR006246-2"/>
    </source>
</evidence>
<keyword evidence="2 9" id="KW-0566">Pantothenate biosynthesis</keyword>
<comment type="function">
    <text evidence="9">Catalyzes the pyruvoyl-dependent decarboxylation of aspartate to produce beta-alanine.</text>
</comment>
<keyword evidence="5 9" id="KW-0865">Zymogen</keyword>
<dbReference type="AlphaFoldDB" id="A0AAU7AXF8"/>
<feature type="binding site" evidence="9 11">
    <location>
        <position position="57"/>
    </location>
    <ligand>
        <name>substrate</name>
    </ligand>
</feature>
<feature type="modified residue" description="Pyruvic acid (Ser)" evidence="9 12">
    <location>
        <position position="25"/>
    </location>
</feature>
<evidence type="ECO:0000256" key="7">
    <source>
        <dbReference type="ARBA" id="ARBA00023270"/>
    </source>
</evidence>
<evidence type="ECO:0000256" key="4">
    <source>
        <dbReference type="ARBA" id="ARBA00022813"/>
    </source>
</evidence>
<dbReference type="EC" id="4.1.1.11" evidence="9"/>
<keyword evidence="8 9" id="KW-0670">Pyruvate</keyword>
<sequence>MQRTMLKSKIHRATVTDCDLHYVGSITIDPDLLEAADILEHEQVAIVDVDNGQRFETYTIAGERGTGCMKVNGAAARLVHHGDTIIVISYGQYDRQDMETYEPRVVHVEAKTNRIITVDDAVATLLSEPR</sequence>
<comment type="subcellular location">
    <subcellularLocation>
        <location evidence="9">Cytoplasm</location>
    </subcellularLocation>
</comment>
<feature type="active site" description="Schiff-base intermediate with substrate; via pyruvic acid" evidence="9 10">
    <location>
        <position position="25"/>
    </location>
</feature>
<evidence type="ECO:0000256" key="10">
    <source>
        <dbReference type="PIRSR" id="PIRSR006246-1"/>
    </source>
</evidence>
<dbReference type="PIRSF" id="PIRSF006246">
    <property type="entry name" value="Asp_decarbox"/>
    <property type="match status" value="1"/>
</dbReference>
<dbReference type="GO" id="GO:0005829">
    <property type="term" value="C:cytosol"/>
    <property type="evidence" value="ECO:0007669"/>
    <property type="project" value="TreeGrafter"/>
</dbReference>
<feature type="chain" id="PRO_5043070567" description="Aspartate 1-decarboxylase alpha chain" evidence="9 13">
    <location>
        <begin position="25"/>
        <end position="130"/>
    </location>
</feature>
<dbReference type="HAMAP" id="MF_00446">
    <property type="entry name" value="PanD"/>
    <property type="match status" value="1"/>
</dbReference>
<dbReference type="RefSeq" id="WP_354697539.1">
    <property type="nucleotide sequence ID" value="NZ_CP114014.1"/>
</dbReference>
<dbReference type="PANTHER" id="PTHR21012">
    <property type="entry name" value="ASPARTATE 1-DECARBOXYLASE"/>
    <property type="match status" value="1"/>
</dbReference>
<dbReference type="CDD" id="cd06919">
    <property type="entry name" value="Asp_decarbox"/>
    <property type="match status" value="1"/>
</dbReference>